<feature type="non-terminal residue" evidence="3">
    <location>
        <position position="159"/>
    </location>
</feature>
<dbReference type="OrthoDB" id="2379456at2759"/>
<reference evidence="3" key="1">
    <citation type="journal article" date="2020" name="Fungal Divers.">
        <title>Resolving the Mortierellaceae phylogeny through synthesis of multi-gene phylogenetics and phylogenomics.</title>
        <authorList>
            <person name="Vandepol N."/>
            <person name="Liber J."/>
            <person name="Desiro A."/>
            <person name="Na H."/>
            <person name="Kennedy M."/>
            <person name="Barry K."/>
            <person name="Grigoriev I.V."/>
            <person name="Miller A.N."/>
            <person name="O'Donnell K."/>
            <person name="Stajich J.E."/>
            <person name="Bonito G."/>
        </authorList>
    </citation>
    <scope>NUCLEOTIDE SEQUENCE</scope>
    <source>
        <strain evidence="3">NVP60</strain>
    </source>
</reference>
<evidence type="ECO:0000259" key="2">
    <source>
        <dbReference type="Pfam" id="PF14200"/>
    </source>
</evidence>
<feature type="non-terminal residue" evidence="3">
    <location>
        <position position="1"/>
    </location>
</feature>
<keyword evidence="4" id="KW-1185">Reference proteome</keyword>
<dbReference type="Proteomes" id="UP000823405">
    <property type="component" value="Unassembled WGS sequence"/>
</dbReference>
<feature type="domain" description="Ricin B lectin" evidence="2">
    <location>
        <begin position="52"/>
        <end position="124"/>
    </location>
</feature>
<sequence>FTIHSCIAAGRLSDGVYTIRSQQGFYLVDNKSTPGELVNLRSGSAASSSPTAQWTVVQNKAASNPNLFSIQNLQSSLYLSLDHSSDTRRNPYTNDEPIRMQKEYQDWYLDTTTDAGYYNIESPVMGHQEKAYAIKSPDEGDVEQGGESGVSLKAVDELP</sequence>
<protein>
    <recommendedName>
        <fullName evidence="2">Ricin B lectin domain-containing protein</fullName>
    </recommendedName>
</protein>
<dbReference type="Gene3D" id="2.80.10.50">
    <property type="match status" value="1"/>
</dbReference>
<dbReference type="InterPro" id="IPR035992">
    <property type="entry name" value="Ricin_B-like_lectins"/>
</dbReference>
<proteinExistence type="predicted"/>
<accession>A0A9P6QQN8</accession>
<dbReference type="EMBL" id="JAAAIN010004179">
    <property type="protein sequence ID" value="KAG0282546.1"/>
    <property type="molecule type" value="Genomic_DNA"/>
</dbReference>
<feature type="region of interest" description="Disordered" evidence="1">
    <location>
        <begin position="135"/>
        <end position="159"/>
    </location>
</feature>
<dbReference type="InterPro" id="IPR000772">
    <property type="entry name" value="Ricin_B_lectin"/>
</dbReference>
<name>A0A9P6QQN8_9FUNG</name>
<gene>
    <name evidence="3" type="ORF">BGZ97_008943</name>
</gene>
<dbReference type="AlphaFoldDB" id="A0A9P6QQN8"/>
<evidence type="ECO:0000256" key="1">
    <source>
        <dbReference type="SAM" id="MobiDB-lite"/>
    </source>
</evidence>
<evidence type="ECO:0000313" key="4">
    <source>
        <dbReference type="Proteomes" id="UP000823405"/>
    </source>
</evidence>
<evidence type="ECO:0000313" key="3">
    <source>
        <dbReference type="EMBL" id="KAG0282546.1"/>
    </source>
</evidence>
<dbReference type="SUPFAM" id="SSF50370">
    <property type="entry name" value="Ricin B-like lectins"/>
    <property type="match status" value="1"/>
</dbReference>
<comment type="caution">
    <text evidence="3">The sequence shown here is derived from an EMBL/GenBank/DDBJ whole genome shotgun (WGS) entry which is preliminary data.</text>
</comment>
<dbReference type="Pfam" id="PF14200">
    <property type="entry name" value="RicinB_lectin_2"/>
    <property type="match status" value="1"/>
</dbReference>
<organism evidence="3 4">
    <name type="scientific">Linnemannia gamsii</name>
    <dbReference type="NCBI Taxonomy" id="64522"/>
    <lineage>
        <taxon>Eukaryota</taxon>
        <taxon>Fungi</taxon>
        <taxon>Fungi incertae sedis</taxon>
        <taxon>Mucoromycota</taxon>
        <taxon>Mortierellomycotina</taxon>
        <taxon>Mortierellomycetes</taxon>
        <taxon>Mortierellales</taxon>
        <taxon>Mortierellaceae</taxon>
        <taxon>Linnemannia</taxon>
    </lineage>
</organism>